<accession>A0A918E7K8</accession>
<comment type="caution">
    <text evidence="2">The sequence shown here is derived from an EMBL/GenBank/DDBJ whole genome shotgun (WGS) entry which is preliminary data.</text>
</comment>
<organism evidence="2 3">
    <name type="scientific">Nonomuraea glycinis</name>
    <dbReference type="NCBI Taxonomy" id="2047744"/>
    <lineage>
        <taxon>Bacteria</taxon>
        <taxon>Bacillati</taxon>
        <taxon>Actinomycetota</taxon>
        <taxon>Actinomycetes</taxon>
        <taxon>Streptosporangiales</taxon>
        <taxon>Streptosporangiaceae</taxon>
        <taxon>Nonomuraea</taxon>
    </lineage>
</organism>
<evidence type="ECO:0000313" key="3">
    <source>
        <dbReference type="Proteomes" id="UP000660745"/>
    </source>
</evidence>
<name>A0A918E7K8_9ACTN</name>
<keyword evidence="3" id="KW-1185">Reference proteome</keyword>
<protein>
    <submittedName>
        <fullName evidence="2">Uncharacterized protein</fullName>
    </submittedName>
</protein>
<feature type="chain" id="PRO_5037541250" evidence="1">
    <location>
        <begin position="29"/>
        <end position="160"/>
    </location>
</feature>
<sequence length="160" mass="17473">MRSKLTTLALATLAAGSCLLAAASPALASSSNAEHGKRKWISSESGWQRAGVYVEPGDLVRVQHVGGSWTVDHRLFDYVSARGYTWREDRRINQGCKILDSRTYGTLVGKVNGSIFKVGSGIVFRAEEEGFLELRINDADRCLGDNDGAIRVKISILDED</sequence>
<dbReference type="Proteomes" id="UP000660745">
    <property type="component" value="Unassembled WGS sequence"/>
</dbReference>
<evidence type="ECO:0000256" key="1">
    <source>
        <dbReference type="SAM" id="SignalP"/>
    </source>
</evidence>
<reference evidence="2" key="2">
    <citation type="submission" date="2020-09" db="EMBL/GenBank/DDBJ databases">
        <authorList>
            <person name="Sun Q."/>
            <person name="Zhou Y."/>
        </authorList>
    </citation>
    <scope>NUCLEOTIDE SEQUENCE</scope>
    <source>
        <strain evidence="2">CGMCC 4.7430</strain>
    </source>
</reference>
<gene>
    <name evidence="2" type="ORF">GCM10012278_62100</name>
</gene>
<feature type="signal peptide" evidence="1">
    <location>
        <begin position="1"/>
        <end position="28"/>
    </location>
</feature>
<dbReference type="RefSeq" id="WP_189142302.1">
    <property type="nucleotide sequence ID" value="NZ_BMNK01000013.1"/>
</dbReference>
<dbReference type="EMBL" id="BMNK01000013">
    <property type="protein sequence ID" value="GGP12816.1"/>
    <property type="molecule type" value="Genomic_DNA"/>
</dbReference>
<dbReference type="AlphaFoldDB" id="A0A918E7K8"/>
<proteinExistence type="predicted"/>
<reference evidence="2" key="1">
    <citation type="journal article" date="2014" name="Int. J. Syst. Evol. Microbiol.">
        <title>Complete genome sequence of Corynebacterium casei LMG S-19264T (=DSM 44701T), isolated from a smear-ripened cheese.</title>
        <authorList>
            <consortium name="US DOE Joint Genome Institute (JGI-PGF)"/>
            <person name="Walter F."/>
            <person name="Albersmeier A."/>
            <person name="Kalinowski J."/>
            <person name="Ruckert C."/>
        </authorList>
    </citation>
    <scope>NUCLEOTIDE SEQUENCE</scope>
    <source>
        <strain evidence="2">CGMCC 4.7430</strain>
    </source>
</reference>
<evidence type="ECO:0000313" key="2">
    <source>
        <dbReference type="EMBL" id="GGP12816.1"/>
    </source>
</evidence>
<dbReference type="Gene3D" id="2.60.120.430">
    <property type="entry name" value="Galactose-binding lectin"/>
    <property type="match status" value="1"/>
</dbReference>
<keyword evidence="1" id="KW-0732">Signal</keyword>
<dbReference type="PROSITE" id="PS51257">
    <property type="entry name" value="PROKAR_LIPOPROTEIN"/>
    <property type="match status" value="1"/>
</dbReference>